<dbReference type="Pfam" id="PF02348">
    <property type="entry name" value="CTP_transf_3"/>
    <property type="match status" value="1"/>
</dbReference>
<dbReference type="EMBL" id="VMRY01000010">
    <property type="protein sequence ID" value="TVT58088.1"/>
    <property type="molecule type" value="Genomic_DNA"/>
</dbReference>
<dbReference type="InterPro" id="IPR029044">
    <property type="entry name" value="Nucleotide-diphossugar_trans"/>
</dbReference>
<comment type="caution">
    <text evidence="1">The sequence shown here is derived from an EMBL/GenBank/DDBJ whole genome shotgun (WGS) entry which is preliminary data.</text>
</comment>
<proteinExistence type="predicted"/>
<dbReference type="PANTHER" id="PTHR21485:SF6">
    <property type="entry name" value="N-ACYLNEURAMINATE CYTIDYLYLTRANSFERASE-RELATED"/>
    <property type="match status" value="1"/>
</dbReference>
<dbReference type="SUPFAM" id="SSF53448">
    <property type="entry name" value="Nucleotide-diphospho-sugar transferases"/>
    <property type="match status" value="1"/>
</dbReference>
<keyword evidence="1" id="KW-0808">Transferase</keyword>
<sequence length="238" mass="26522">MDGLVSHIAVILARGGSKRLPRKNILEFHGKPLIAWTIEAARESGHYQRVLVSTDDPEIAEISRTFGADVPFLRDSAADDISPSSEATIVALGQAERHWGERYQFVSQLMANCPLRGAPDIEDAVNHFMGSGADSQISCFRFGWMNPWWAAKLDDQGYPEHLFPEARLARSQDLPPLYCPSGAIWIAKVDALRSKGTFYGDDYLFHPMGWMSAMDIDDAEDLDMARACFLARGRQDTC</sequence>
<dbReference type="PANTHER" id="PTHR21485">
    <property type="entry name" value="HAD SUPERFAMILY MEMBERS CMAS AND KDSC"/>
    <property type="match status" value="1"/>
</dbReference>
<gene>
    <name evidence="1" type="ORF">FHK82_05080</name>
</gene>
<dbReference type="InterPro" id="IPR003329">
    <property type="entry name" value="Cytidylyl_trans"/>
</dbReference>
<protein>
    <submittedName>
        <fullName evidence="1">Acylneuraminate cytidylyltransferase family protein</fullName>
    </submittedName>
</protein>
<dbReference type="InterPro" id="IPR050793">
    <property type="entry name" value="CMP-NeuNAc_synthase"/>
</dbReference>
<dbReference type="GO" id="GO:0008781">
    <property type="term" value="F:N-acylneuraminate cytidylyltransferase activity"/>
    <property type="evidence" value="ECO:0007669"/>
    <property type="project" value="TreeGrafter"/>
</dbReference>
<dbReference type="Gene3D" id="3.90.550.10">
    <property type="entry name" value="Spore Coat Polysaccharide Biosynthesis Protein SpsA, Chain A"/>
    <property type="match status" value="1"/>
</dbReference>
<dbReference type="CDD" id="cd02513">
    <property type="entry name" value="CMP-NeuAc_Synthase"/>
    <property type="match status" value="1"/>
</dbReference>
<dbReference type="AlphaFoldDB" id="A0A558DAQ7"/>
<evidence type="ECO:0000313" key="2">
    <source>
        <dbReference type="Proteomes" id="UP000317355"/>
    </source>
</evidence>
<evidence type="ECO:0000313" key="1">
    <source>
        <dbReference type="EMBL" id="TVT58088.1"/>
    </source>
</evidence>
<name>A0A558DAQ7_9GAMM</name>
<keyword evidence="1" id="KW-0548">Nucleotidyltransferase</keyword>
<dbReference type="Proteomes" id="UP000317355">
    <property type="component" value="Unassembled WGS sequence"/>
</dbReference>
<reference evidence="1 2" key="1">
    <citation type="submission" date="2019-07" db="EMBL/GenBank/DDBJ databases">
        <title>The pathways for chlorine oxyanion respiration interact through the shared metabolite chlorate.</title>
        <authorList>
            <person name="Barnum T.P."/>
            <person name="Cheng Y."/>
            <person name="Hill K.A."/>
            <person name="Lucas L.N."/>
            <person name="Carlson H.K."/>
            <person name="Coates J.D."/>
        </authorList>
    </citation>
    <scope>NUCLEOTIDE SEQUENCE [LARGE SCALE GENOMIC DNA]</scope>
    <source>
        <strain evidence="1">BK-3</strain>
    </source>
</reference>
<organism evidence="1 2">
    <name type="scientific">Sedimenticola thiotaurini</name>
    <dbReference type="NCBI Taxonomy" id="1543721"/>
    <lineage>
        <taxon>Bacteria</taxon>
        <taxon>Pseudomonadati</taxon>
        <taxon>Pseudomonadota</taxon>
        <taxon>Gammaproteobacteria</taxon>
        <taxon>Chromatiales</taxon>
        <taxon>Sedimenticolaceae</taxon>
        <taxon>Sedimenticola</taxon>
    </lineage>
</organism>
<accession>A0A558DAQ7</accession>